<evidence type="ECO:0000313" key="5">
    <source>
        <dbReference type="EMBL" id="MBB5431532.1"/>
    </source>
</evidence>
<dbReference type="RefSeq" id="WP_184391233.1">
    <property type="nucleotide sequence ID" value="NZ_BAAAJD010000086.1"/>
</dbReference>
<accession>A0A7W8VCT2</accession>
<feature type="transmembrane region" description="Helical" evidence="3">
    <location>
        <begin position="214"/>
        <end position="233"/>
    </location>
</feature>
<feature type="region of interest" description="Disordered" evidence="2">
    <location>
        <begin position="288"/>
        <end position="324"/>
    </location>
</feature>
<feature type="transmembrane region" description="Helical" evidence="3">
    <location>
        <begin position="184"/>
        <end position="202"/>
    </location>
</feature>
<feature type="transmembrane region" description="Helical" evidence="3">
    <location>
        <begin position="50"/>
        <end position="69"/>
    </location>
</feature>
<reference evidence="5 6" key="1">
    <citation type="submission" date="2020-08" db="EMBL/GenBank/DDBJ databases">
        <title>Sequencing the genomes of 1000 actinobacteria strains.</title>
        <authorList>
            <person name="Klenk H.-P."/>
        </authorList>
    </citation>
    <scope>NUCLEOTIDE SEQUENCE [LARGE SCALE GENOMIC DNA]</scope>
    <source>
        <strain evidence="5 6">DSM 44551</strain>
    </source>
</reference>
<comment type="caution">
    <text evidence="5">The sequence shown here is derived from an EMBL/GenBank/DDBJ whole genome shotgun (WGS) entry which is preliminary data.</text>
</comment>
<feature type="transmembrane region" description="Helical" evidence="3">
    <location>
        <begin position="104"/>
        <end position="124"/>
    </location>
</feature>
<dbReference type="AlphaFoldDB" id="A0A7W8VCT2"/>
<evidence type="ECO:0000256" key="1">
    <source>
        <dbReference type="ARBA" id="ARBA00007362"/>
    </source>
</evidence>
<dbReference type="GO" id="GO:0015565">
    <property type="term" value="F:threonine efflux transmembrane transporter activity"/>
    <property type="evidence" value="ECO:0007669"/>
    <property type="project" value="TreeGrafter"/>
</dbReference>
<keyword evidence="6" id="KW-1185">Reference proteome</keyword>
<dbReference type="Proteomes" id="UP000572635">
    <property type="component" value="Unassembled WGS sequence"/>
</dbReference>
<dbReference type="PANTHER" id="PTHR22911:SF37">
    <property type="entry name" value="THREONINE_HOMOSERINE EXPORTER RHTA"/>
    <property type="match status" value="1"/>
</dbReference>
<feature type="compositionally biased region" description="Basic and acidic residues" evidence="2">
    <location>
        <begin position="289"/>
        <end position="305"/>
    </location>
</feature>
<proteinExistence type="inferred from homology"/>
<dbReference type="SUPFAM" id="SSF103481">
    <property type="entry name" value="Multidrug resistance efflux transporter EmrE"/>
    <property type="match status" value="1"/>
</dbReference>
<feature type="domain" description="EamA" evidence="4">
    <location>
        <begin position="156"/>
        <end position="283"/>
    </location>
</feature>
<feature type="transmembrane region" description="Helical" evidence="3">
    <location>
        <begin position="81"/>
        <end position="98"/>
    </location>
</feature>
<dbReference type="Pfam" id="PF00892">
    <property type="entry name" value="EamA"/>
    <property type="match status" value="1"/>
</dbReference>
<name>A0A7W8VCT2_9ACTN</name>
<organism evidence="5 6">
    <name type="scientific">Nocardiopsis composta</name>
    <dbReference type="NCBI Taxonomy" id="157465"/>
    <lineage>
        <taxon>Bacteria</taxon>
        <taxon>Bacillati</taxon>
        <taxon>Actinomycetota</taxon>
        <taxon>Actinomycetes</taxon>
        <taxon>Streptosporangiales</taxon>
        <taxon>Nocardiopsidaceae</taxon>
        <taxon>Nocardiopsis</taxon>
    </lineage>
</organism>
<dbReference type="InterPro" id="IPR000620">
    <property type="entry name" value="EamA_dom"/>
</dbReference>
<feature type="transmembrane region" description="Helical" evidence="3">
    <location>
        <begin position="245"/>
        <end position="265"/>
    </location>
</feature>
<evidence type="ECO:0000313" key="6">
    <source>
        <dbReference type="Proteomes" id="UP000572635"/>
    </source>
</evidence>
<feature type="transmembrane region" description="Helical" evidence="3">
    <location>
        <begin position="131"/>
        <end position="149"/>
    </location>
</feature>
<evidence type="ECO:0000256" key="3">
    <source>
        <dbReference type="SAM" id="Phobius"/>
    </source>
</evidence>
<keyword evidence="3" id="KW-1133">Transmembrane helix</keyword>
<feature type="compositionally biased region" description="Basic residues" evidence="2">
    <location>
        <begin position="306"/>
        <end position="318"/>
    </location>
</feature>
<dbReference type="InterPro" id="IPR037185">
    <property type="entry name" value="EmrE-like"/>
</dbReference>
<dbReference type="GO" id="GO:0005886">
    <property type="term" value="C:plasma membrane"/>
    <property type="evidence" value="ECO:0007669"/>
    <property type="project" value="TreeGrafter"/>
</dbReference>
<dbReference type="PANTHER" id="PTHR22911">
    <property type="entry name" value="ACYL-MALONYL CONDENSING ENZYME-RELATED"/>
    <property type="match status" value="1"/>
</dbReference>
<keyword evidence="3" id="KW-0812">Transmembrane</keyword>
<gene>
    <name evidence="5" type="ORF">HDA36_001616</name>
</gene>
<evidence type="ECO:0000259" key="4">
    <source>
        <dbReference type="Pfam" id="PF00892"/>
    </source>
</evidence>
<evidence type="ECO:0000256" key="2">
    <source>
        <dbReference type="SAM" id="MobiDB-lite"/>
    </source>
</evidence>
<protein>
    <submittedName>
        <fullName evidence="5">Inner membrane transporter RhtA</fullName>
    </submittedName>
</protein>
<comment type="similarity">
    <text evidence="1">Belongs to the EamA transporter family.</text>
</comment>
<dbReference type="EMBL" id="JACHDB010000001">
    <property type="protein sequence ID" value="MBB5431532.1"/>
    <property type="molecule type" value="Genomic_DNA"/>
</dbReference>
<sequence length="324" mass="34329">MFTSFLSHVRVQGPRVPAPLLVLVGMFSLHTGSAFTVHLFDEVGALGATWLRLTFAALILMVLSGPSLWTAVRRAGWRERGAVVILGTVSAGMMAFFSEATARIPLGTATALEFLGPLVVAVVAMRRRSETVWIGTAVLGVLLLTRPWSGGADPVGIAFGLAGAVTVALYIILTQKVGSAFRPVHGLALSMLVASVAVAPMGAPQALSGSPDPWVLASLVGIALIYPILPFLLEMVALQRMSRSAFSVFASLEPAVSLIMGMLLIAQVPTLVQVAGMMLVVAAGAGAARSDHTPRPPERRDGDRPRRPRPRLRPVVRRRNLEPA</sequence>
<keyword evidence="3" id="KW-0472">Membrane</keyword>
<feature type="transmembrane region" description="Helical" evidence="3">
    <location>
        <begin position="155"/>
        <end position="172"/>
    </location>
</feature>